<evidence type="ECO:0000313" key="1">
    <source>
        <dbReference type="EMBL" id="MES4993821.1"/>
    </source>
</evidence>
<accession>A0ABD5LUJ2</accession>
<protein>
    <submittedName>
        <fullName evidence="1">DUF4304 domain-containing protein</fullName>
    </submittedName>
</protein>
<dbReference type="InterPro" id="IPR025412">
    <property type="entry name" value="DUF4304"/>
</dbReference>
<dbReference type="AlphaFoldDB" id="A0ABD5LUJ2"/>
<organism evidence="1 2">
    <name type="scientific">Agrobacterium radiobacter</name>
    <dbReference type="NCBI Taxonomy" id="362"/>
    <lineage>
        <taxon>Bacteria</taxon>
        <taxon>Pseudomonadati</taxon>
        <taxon>Pseudomonadota</taxon>
        <taxon>Alphaproteobacteria</taxon>
        <taxon>Hyphomicrobiales</taxon>
        <taxon>Rhizobiaceae</taxon>
        <taxon>Rhizobium/Agrobacterium group</taxon>
        <taxon>Agrobacterium</taxon>
        <taxon>Agrobacterium tumefaciens complex</taxon>
    </lineage>
</organism>
<proteinExistence type="predicted"/>
<dbReference type="EMBL" id="JBETME010000021">
    <property type="protein sequence ID" value="MES4993821.1"/>
    <property type="molecule type" value="Genomic_DNA"/>
</dbReference>
<comment type="caution">
    <text evidence="1">The sequence shown here is derived from an EMBL/GenBank/DDBJ whole genome shotgun (WGS) entry which is preliminary data.</text>
</comment>
<name>A0ABD5LUJ2_AGRRD</name>
<dbReference type="Pfam" id="PF14137">
    <property type="entry name" value="DUF4304"/>
    <property type="match status" value="1"/>
</dbReference>
<sequence length="195" mass="22070">MSKKHIFQTLSSILLGKGFKFSDGTWVRDSGNLKEVIGSQFSSKTGSVTFNVGIADRDVWKIYWDEHIPEFVDDAKCIAKRRIGEILPSGTDRWWKIDEFNEASASEVVDAALHFFEKLSSRENLLAHLKSRKFLVVAEKPYIPIILHLLGQSESALSLLKELETGSGDAWDLKIKRIFEVVSSGNQHIQINTDY</sequence>
<evidence type="ECO:0000313" key="2">
    <source>
        <dbReference type="Proteomes" id="UP001438189"/>
    </source>
</evidence>
<gene>
    <name evidence="1" type="ORF">ABVB70_26370</name>
</gene>
<reference evidence="1 2" key="1">
    <citation type="submission" date="2024-06" db="EMBL/GenBank/DDBJ databases">
        <title>Genome sequencing of Agrobacterium spp. from tobacco in Serbia.</title>
        <authorList>
            <person name="Ilicic R.J."/>
            <person name="Studholme D.J."/>
            <person name="Jelusic A."/>
            <person name="Barac G."/>
            <person name="Bagi F."/>
            <person name="Popovic Milovanovic T."/>
        </authorList>
    </citation>
    <scope>NUCLEOTIDE SEQUENCE [LARGE SCALE GENOMIC DNA]</scope>
    <source>
        <strain evidence="1 2">DA1</strain>
    </source>
</reference>
<dbReference type="Proteomes" id="UP001438189">
    <property type="component" value="Unassembled WGS sequence"/>
</dbReference>
<dbReference type="RefSeq" id="WP_353574744.1">
    <property type="nucleotide sequence ID" value="NZ_JBETME010000021.1"/>
</dbReference>